<feature type="region of interest" description="Disordered" evidence="1">
    <location>
        <begin position="1"/>
        <end position="45"/>
    </location>
</feature>
<keyword evidence="3" id="KW-1185">Reference proteome</keyword>
<protein>
    <submittedName>
        <fullName evidence="2">Uncharacterized protein</fullName>
    </submittedName>
</protein>
<dbReference type="RefSeq" id="WP_253842163.1">
    <property type="nucleotide sequence ID" value="NZ_BAAAVC010000009.1"/>
</dbReference>
<evidence type="ECO:0000313" key="2">
    <source>
        <dbReference type="EMBL" id="GLW94977.1"/>
    </source>
</evidence>
<comment type="caution">
    <text evidence="2">The sequence shown here is derived from an EMBL/GenBank/DDBJ whole genome shotgun (WGS) entry which is preliminary data.</text>
</comment>
<dbReference type="AlphaFoldDB" id="A0A9W6QSX3"/>
<accession>A0A9W6QSX3</accession>
<sequence length="129" mass="13874">MSSPGAPQAAAPVDPFTPGRRRPGRANPCGWCGAQLPEETGAGRRRRYCAQSCRQRAYERRTAVQRGGLPEDAVVLSTAELADLQDRLFQLRCAAEDVLTAAEDGATPAELGELAERVRAGAKGLERLR</sequence>
<dbReference type="EMBL" id="BSSD01000011">
    <property type="protein sequence ID" value="GLW94977.1"/>
    <property type="molecule type" value="Genomic_DNA"/>
</dbReference>
<proteinExistence type="predicted"/>
<reference evidence="2" key="1">
    <citation type="submission" date="2023-02" db="EMBL/GenBank/DDBJ databases">
        <title>Actinokineospora globicatena NBRC 15670.</title>
        <authorList>
            <person name="Ichikawa N."/>
            <person name="Sato H."/>
            <person name="Tonouchi N."/>
        </authorList>
    </citation>
    <scope>NUCLEOTIDE SEQUENCE</scope>
    <source>
        <strain evidence="2">NBRC 15670</strain>
    </source>
</reference>
<name>A0A9W6QSX3_9PSEU</name>
<evidence type="ECO:0000256" key="1">
    <source>
        <dbReference type="SAM" id="MobiDB-lite"/>
    </source>
</evidence>
<dbReference type="Proteomes" id="UP001165042">
    <property type="component" value="Unassembled WGS sequence"/>
</dbReference>
<evidence type="ECO:0000313" key="3">
    <source>
        <dbReference type="Proteomes" id="UP001165042"/>
    </source>
</evidence>
<gene>
    <name evidence="2" type="ORF">Aglo03_57930</name>
</gene>
<organism evidence="2 3">
    <name type="scientific">Actinokineospora globicatena</name>
    <dbReference type="NCBI Taxonomy" id="103729"/>
    <lineage>
        <taxon>Bacteria</taxon>
        <taxon>Bacillati</taxon>
        <taxon>Actinomycetota</taxon>
        <taxon>Actinomycetes</taxon>
        <taxon>Pseudonocardiales</taxon>
        <taxon>Pseudonocardiaceae</taxon>
        <taxon>Actinokineospora</taxon>
    </lineage>
</organism>